<protein>
    <submittedName>
        <fullName evidence="1">Polyprotein</fullName>
    </submittedName>
</protein>
<dbReference type="PANTHER" id="PTHR47599">
    <property type="entry name" value="CELL-TO-CELL MOVEMENT PROTEIN"/>
    <property type="match status" value="1"/>
</dbReference>
<dbReference type="Pfam" id="PF01107">
    <property type="entry name" value="MP"/>
    <property type="match status" value="1"/>
</dbReference>
<name>A0A151SQH9_CAJCA</name>
<keyword evidence="2" id="KW-1185">Reference proteome</keyword>
<dbReference type="InterPro" id="IPR028919">
    <property type="entry name" value="Viral_movement"/>
</dbReference>
<gene>
    <name evidence="1" type="ORF">KK1_003339</name>
</gene>
<proteinExistence type="predicted"/>
<dbReference type="OMA" id="HIKWAIQ"/>
<dbReference type="InterPro" id="IPR051596">
    <property type="entry name" value="Caulimoviridae_Movement"/>
</dbReference>
<evidence type="ECO:0000313" key="1">
    <source>
        <dbReference type="EMBL" id="KYP57084.1"/>
    </source>
</evidence>
<dbReference type="AlphaFoldDB" id="A0A151SQH9"/>
<sequence length="325" mass="37257">MEEIPPKNNIFEEEVCFEDINQAIDNWEIPKIPQDELYIPDEKHVRSSDYIIKTAENNIPLDPQAGEEFHLLTKQSITEHSRKYKYLHIGCVQVAVKPLIREGLNASILMCLRDTRHNDFHDSLIGTVETSLGHGPVYFNCFPNKTVSLLDRNVLDSLFLNIRLHGLNMKEGSIPAALLYRIQYKVMNTCNSRVLLKTNDRETTLFVTDMTKANVVVPKLIKWDEVELPTAWQLERATPTLPRQALEFQEIRQSDAGKVEIIFDRRNSFSSRTEATRSEYTSARRSFSVASQSSTNTIPRIIIPNTNLRGIETNSTIPKIFININ</sequence>
<dbReference type="EMBL" id="CM003613">
    <property type="protein sequence ID" value="KYP57084.1"/>
    <property type="molecule type" value="Genomic_DNA"/>
</dbReference>
<dbReference type="PANTHER" id="PTHR47599:SF4">
    <property type="entry name" value="POLYPROTEIN"/>
    <property type="match status" value="1"/>
</dbReference>
<accession>A0A151SQH9</accession>
<dbReference type="Gramene" id="C.cajan_03264.t">
    <property type="protein sequence ID" value="C.cajan_03264.t.cds1"/>
    <property type="gene ID" value="C.cajan_03264"/>
</dbReference>
<evidence type="ECO:0000313" key="2">
    <source>
        <dbReference type="Proteomes" id="UP000075243"/>
    </source>
</evidence>
<reference evidence="1 2" key="1">
    <citation type="journal article" date="2012" name="Nat. Biotechnol.">
        <title>Draft genome sequence of pigeonpea (Cajanus cajan), an orphan legume crop of resource-poor farmers.</title>
        <authorList>
            <person name="Varshney R.K."/>
            <person name="Chen W."/>
            <person name="Li Y."/>
            <person name="Bharti A.K."/>
            <person name="Saxena R.K."/>
            <person name="Schlueter J.A."/>
            <person name="Donoghue M.T."/>
            <person name="Azam S."/>
            <person name="Fan G."/>
            <person name="Whaley A.M."/>
            <person name="Farmer A.D."/>
            <person name="Sheridan J."/>
            <person name="Iwata A."/>
            <person name="Tuteja R."/>
            <person name="Penmetsa R.V."/>
            <person name="Wu W."/>
            <person name="Upadhyaya H.D."/>
            <person name="Yang S.P."/>
            <person name="Shah T."/>
            <person name="Saxena K.B."/>
            <person name="Michael T."/>
            <person name="McCombie W.R."/>
            <person name="Yang B."/>
            <person name="Zhang G."/>
            <person name="Yang H."/>
            <person name="Wang J."/>
            <person name="Spillane C."/>
            <person name="Cook D.R."/>
            <person name="May G.D."/>
            <person name="Xu X."/>
            <person name="Jackson S.A."/>
        </authorList>
    </citation>
    <scope>NUCLEOTIDE SEQUENCE [LARGE SCALE GENOMIC DNA]</scope>
    <source>
        <strain evidence="2">cv. Asha</strain>
    </source>
</reference>
<organism evidence="1 2">
    <name type="scientific">Cajanus cajan</name>
    <name type="common">Pigeon pea</name>
    <name type="synonym">Cajanus indicus</name>
    <dbReference type="NCBI Taxonomy" id="3821"/>
    <lineage>
        <taxon>Eukaryota</taxon>
        <taxon>Viridiplantae</taxon>
        <taxon>Streptophyta</taxon>
        <taxon>Embryophyta</taxon>
        <taxon>Tracheophyta</taxon>
        <taxon>Spermatophyta</taxon>
        <taxon>Magnoliopsida</taxon>
        <taxon>eudicotyledons</taxon>
        <taxon>Gunneridae</taxon>
        <taxon>Pentapetalae</taxon>
        <taxon>rosids</taxon>
        <taxon>fabids</taxon>
        <taxon>Fabales</taxon>
        <taxon>Fabaceae</taxon>
        <taxon>Papilionoideae</taxon>
        <taxon>50 kb inversion clade</taxon>
        <taxon>NPAAA clade</taxon>
        <taxon>indigoferoid/millettioid clade</taxon>
        <taxon>Phaseoleae</taxon>
        <taxon>Cajanus</taxon>
    </lineage>
</organism>
<dbReference type="Proteomes" id="UP000075243">
    <property type="component" value="Chromosome 11"/>
</dbReference>